<proteinExistence type="predicted"/>
<dbReference type="AlphaFoldDB" id="A0A8K0HGE6"/>
<dbReference type="GO" id="GO:0005635">
    <property type="term" value="C:nuclear envelope"/>
    <property type="evidence" value="ECO:0007669"/>
    <property type="project" value="TreeGrafter"/>
</dbReference>
<dbReference type="PANTHER" id="PTHR10997:SF18">
    <property type="entry name" value="D-IMPORTIN 7_RANBP7"/>
    <property type="match status" value="1"/>
</dbReference>
<comment type="caution">
    <text evidence="4">The sequence shown here is derived from an EMBL/GenBank/DDBJ whole genome shotgun (WGS) entry which is preliminary data.</text>
</comment>
<dbReference type="Gene3D" id="1.25.10.10">
    <property type="entry name" value="Leucine-rich Repeat Variant"/>
    <property type="match status" value="1"/>
</dbReference>
<keyword evidence="5" id="KW-1185">Reference proteome</keyword>
<protein>
    <submittedName>
        <fullName evidence="4">Uncharacterized protein</fullName>
    </submittedName>
</protein>
<dbReference type="Proteomes" id="UP000796880">
    <property type="component" value="Unassembled WGS sequence"/>
</dbReference>
<reference evidence="4" key="1">
    <citation type="submission" date="2020-03" db="EMBL/GenBank/DDBJ databases">
        <title>A high-quality chromosome-level genome assembly of a woody plant with both climbing and erect habits, Rhamnella rubrinervis.</title>
        <authorList>
            <person name="Lu Z."/>
            <person name="Yang Y."/>
            <person name="Zhu X."/>
            <person name="Sun Y."/>
        </authorList>
    </citation>
    <scope>NUCLEOTIDE SEQUENCE</scope>
    <source>
        <strain evidence="4">BYM</strain>
        <tissue evidence="4">Leaf</tissue>
    </source>
</reference>
<keyword evidence="3" id="KW-0813">Transport</keyword>
<dbReference type="OrthoDB" id="760868at2759"/>
<dbReference type="GO" id="GO:0005829">
    <property type="term" value="C:cytosol"/>
    <property type="evidence" value="ECO:0007669"/>
    <property type="project" value="TreeGrafter"/>
</dbReference>
<evidence type="ECO:0000256" key="3">
    <source>
        <dbReference type="ARBA" id="ARBA00022927"/>
    </source>
</evidence>
<evidence type="ECO:0000313" key="4">
    <source>
        <dbReference type="EMBL" id="KAF3451243.1"/>
    </source>
</evidence>
<dbReference type="GO" id="GO:0006606">
    <property type="term" value="P:protein import into nucleus"/>
    <property type="evidence" value="ECO:0007669"/>
    <property type="project" value="TreeGrafter"/>
</dbReference>
<keyword evidence="2" id="KW-0963">Cytoplasm</keyword>
<dbReference type="InterPro" id="IPR011989">
    <property type="entry name" value="ARM-like"/>
</dbReference>
<dbReference type="EMBL" id="VOIH02000003">
    <property type="protein sequence ID" value="KAF3451243.1"/>
    <property type="molecule type" value="Genomic_DNA"/>
</dbReference>
<evidence type="ECO:0000313" key="5">
    <source>
        <dbReference type="Proteomes" id="UP000796880"/>
    </source>
</evidence>
<organism evidence="4 5">
    <name type="scientific">Rhamnella rubrinervis</name>
    <dbReference type="NCBI Taxonomy" id="2594499"/>
    <lineage>
        <taxon>Eukaryota</taxon>
        <taxon>Viridiplantae</taxon>
        <taxon>Streptophyta</taxon>
        <taxon>Embryophyta</taxon>
        <taxon>Tracheophyta</taxon>
        <taxon>Spermatophyta</taxon>
        <taxon>Magnoliopsida</taxon>
        <taxon>eudicotyledons</taxon>
        <taxon>Gunneridae</taxon>
        <taxon>Pentapetalae</taxon>
        <taxon>rosids</taxon>
        <taxon>fabids</taxon>
        <taxon>Rosales</taxon>
        <taxon>Rhamnaceae</taxon>
        <taxon>rhamnoid group</taxon>
        <taxon>Rhamneae</taxon>
        <taxon>Rhamnella</taxon>
    </lineage>
</organism>
<comment type="subcellular location">
    <subcellularLocation>
        <location evidence="1">Cytoplasm</location>
    </subcellularLocation>
</comment>
<evidence type="ECO:0000256" key="1">
    <source>
        <dbReference type="ARBA" id="ARBA00004496"/>
    </source>
</evidence>
<dbReference type="PANTHER" id="PTHR10997">
    <property type="entry name" value="IMPORTIN-7, 8, 11"/>
    <property type="match status" value="1"/>
</dbReference>
<name>A0A8K0HGE6_9ROSA</name>
<sequence>MKKRNPIFSKPNMEVISVLEPTHSEMDFVHSIHWPTGRRPYDAPPIVAEKKSNDAAKEINVQMEDNIEHVDTTPHADVSRPSSPITSYHSVQVFTKMSLAKLAGGRRKRRAAHDIQSPYECDTLRRKMVRTLPRSNRTFDPYRPISDDVARQYAQFMNSSDEDVIVEYDTISVKKLFHRELQFSPTWLADDNYNFRKALHNVVSRMRDPELPVRVDPVFALRSFVEARRDLNEIRPILPQLLDGYGLYLETIVDKFGEEMAPYALGLCQNLAAAFWRCMNAAEADNPWSTCGIID</sequence>
<evidence type="ECO:0000256" key="2">
    <source>
        <dbReference type="ARBA" id="ARBA00022490"/>
    </source>
</evidence>
<keyword evidence="3" id="KW-0653">Protein transport</keyword>
<gene>
    <name evidence="4" type="ORF">FNV43_RR07338</name>
</gene>
<accession>A0A8K0HGE6</accession>